<organism evidence="1 2">
    <name type="scientific">Mycoplasma parvum str. Indiana</name>
    <dbReference type="NCBI Taxonomy" id="1403316"/>
    <lineage>
        <taxon>Bacteria</taxon>
        <taxon>Bacillati</taxon>
        <taxon>Mycoplasmatota</taxon>
        <taxon>Mollicutes</taxon>
        <taxon>Mycoplasmataceae</taxon>
        <taxon>Mycoplasma</taxon>
    </lineage>
</organism>
<accession>U5NC22</accession>
<evidence type="ECO:0000313" key="1">
    <source>
        <dbReference type="EMBL" id="AGX88957.1"/>
    </source>
</evidence>
<reference evidence="1 2" key="1">
    <citation type="journal article" date="2013" name="Genome Announc.">
        <title>Genome Sequence of Mycoplasma parvum (Formerly Eperythrozoon parvum), a Diminutive Hemoplasma of the Pig.</title>
        <authorList>
            <person name="do Nascimento N.C."/>
            <person name="Dos Santos A.P."/>
            <person name="Chu Y."/>
            <person name="Guimaraes A.M."/>
            <person name="Pagliaro A."/>
            <person name="Messick J.B."/>
        </authorList>
    </citation>
    <scope>NUCLEOTIDE SEQUENCE [LARGE SCALE GENOMIC DNA]</scope>
    <source>
        <strain evidence="1 2">Indiana</strain>
    </source>
</reference>
<sequence>MGPFMGLFGFKKTFLNVEGRKVTVGESTVTFSPNDQNPFKEWKENEQQKDKKFVIFGLCLNGEFRPEILEKWEQIPVDGRSKVIREAIRGGLKEIDEMLRKSINKWVGCQESDLVDESGKVGVGFLEQIFVANENGGGSGLINWKLKNEERSSINITANYINECKRSTKKGMVCKIEPQFANSDKNIKGEVKREIEKRLEDAIEKLVDWWLNNGHWENKKFCHFLSNSINKSFNKIKTCLQPGEMGGSDTNLPQDIKKIVTDLKSTGNINFEIGEWWLSGRWKKKPNEKWGRKDGQHDVRGVTEKLIEFAGSIGRLEEQTAKYAVKELIEKFEERIINQNKDFCGIWNEGASCPEGGVVIYKK</sequence>
<dbReference type="HOGENOM" id="CLU_833724_0_0_14"/>
<dbReference type="EMBL" id="CP006771">
    <property type="protein sequence ID" value="AGX88957.1"/>
    <property type="molecule type" value="Genomic_DNA"/>
</dbReference>
<dbReference type="Proteomes" id="UP000017119">
    <property type="component" value="Chromosome"/>
</dbReference>
<proteinExistence type="predicted"/>
<name>U5NC22_9MOLU</name>
<evidence type="ECO:0000313" key="2">
    <source>
        <dbReference type="Proteomes" id="UP000017119"/>
    </source>
</evidence>
<dbReference type="AlphaFoldDB" id="U5NC22"/>
<gene>
    <name evidence="1" type="ORF">PRV_00960</name>
</gene>
<dbReference type="PATRIC" id="fig|1403316.3.peg.167"/>
<protein>
    <submittedName>
        <fullName evidence="1">Uncharacterized protein</fullName>
    </submittedName>
</protein>
<dbReference type="KEGG" id="mpv:PRV_00960"/>
<keyword evidence="2" id="KW-1185">Reference proteome</keyword>